<dbReference type="AlphaFoldDB" id="A9VDY4"/>
<evidence type="ECO:0008006" key="7">
    <source>
        <dbReference type="Google" id="ProtNLM"/>
    </source>
</evidence>
<sequence>MAGLQYTMPAIKSMSRCLEMLVEHGADAKAMDDVSTSHLLFRLMMYGRTPLHYACHTGRIMVVLMLLEHGVDAKAQNKVNTSLFPINLPLLGGRAPLHYACYNGHVKVVETLLEHGVDAEAKDESHRYTDPPRGSNRLGPNDERTLIITRALLGHAFVHHSPSRGALAPPLLPDAPNNERYDSVIATPPGECHEIILFDNTQIYPELVVYYTAN</sequence>
<evidence type="ECO:0000256" key="4">
    <source>
        <dbReference type="SAM" id="MobiDB-lite"/>
    </source>
</evidence>
<dbReference type="Proteomes" id="UP000001357">
    <property type="component" value="Unassembled WGS sequence"/>
</dbReference>
<gene>
    <name evidence="5" type="ORF">MONBRDRAFT_30437</name>
</gene>
<dbReference type="PROSITE" id="PS50088">
    <property type="entry name" value="ANK_REPEAT"/>
    <property type="match status" value="2"/>
</dbReference>
<dbReference type="PANTHER" id="PTHR24180:SF42">
    <property type="entry name" value="FORK-HEAD DOMAIN-CONTAINING PROTEIN"/>
    <property type="match status" value="1"/>
</dbReference>
<accession>A9VDY4</accession>
<dbReference type="InParanoid" id="A9VDY4"/>
<dbReference type="InterPro" id="IPR002110">
    <property type="entry name" value="Ankyrin_rpt"/>
</dbReference>
<keyword evidence="6" id="KW-1185">Reference proteome</keyword>
<evidence type="ECO:0000256" key="3">
    <source>
        <dbReference type="PROSITE-ProRule" id="PRU00023"/>
    </source>
</evidence>
<feature type="compositionally biased region" description="Basic and acidic residues" evidence="4">
    <location>
        <begin position="120"/>
        <end position="130"/>
    </location>
</feature>
<dbReference type="Gene3D" id="1.25.40.20">
    <property type="entry name" value="Ankyrin repeat-containing domain"/>
    <property type="match status" value="2"/>
</dbReference>
<dbReference type="GeneID" id="5896190"/>
<proteinExistence type="predicted"/>
<evidence type="ECO:0000313" key="6">
    <source>
        <dbReference type="Proteomes" id="UP000001357"/>
    </source>
</evidence>
<dbReference type="Pfam" id="PF12796">
    <property type="entry name" value="Ank_2"/>
    <property type="match status" value="1"/>
</dbReference>
<dbReference type="SMART" id="SM00248">
    <property type="entry name" value="ANK"/>
    <property type="match status" value="2"/>
</dbReference>
<name>A9VDY4_MONBE</name>
<feature type="region of interest" description="Disordered" evidence="4">
    <location>
        <begin position="120"/>
        <end position="141"/>
    </location>
</feature>
<dbReference type="RefSeq" id="XP_001750930.1">
    <property type="nucleotide sequence ID" value="XM_001750878.1"/>
</dbReference>
<feature type="repeat" description="ANK" evidence="3">
    <location>
        <begin position="46"/>
        <end position="78"/>
    </location>
</feature>
<keyword evidence="2 3" id="KW-0040">ANK repeat</keyword>
<dbReference type="PANTHER" id="PTHR24180">
    <property type="entry name" value="CYCLIN-DEPENDENT KINASE INHIBITOR 2C-RELATED"/>
    <property type="match status" value="1"/>
</dbReference>
<reference evidence="5 6" key="1">
    <citation type="journal article" date="2008" name="Nature">
        <title>The genome of the choanoflagellate Monosiga brevicollis and the origin of metazoans.</title>
        <authorList>
            <consortium name="JGI Sequencing"/>
            <person name="King N."/>
            <person name="Westbrook M.J."/>
            <person name="Young S.L."/>
            <person name="Kuo A."/>
            <person name="Abedin M."/>
            <person name="Chapman J."/>
            <person name="Fairclough S."/>
            <person name="Hellsten U."/>
            <person name="Isogai Y."/>
            <person name="Letunic I."/>
            <person name="Marr M."/>
            <person name="Pincus D."/>
            <person name="Putnam N."/>
            <person name="Rokas A."/>
            <person name="Wright K.J."/>
            <person name="Zuzow R."/>
            <person name="Dirks W."/>
            <person name="Good M."/>
            <person name="Goodstein D."/>
            <person name="Lemons D."/>
            <person name="Li W."/>
            <person name="Lyons J.B."/>
            <person name="Morris A."/>
            <person name="Nichols S."/>
            <person name="Richter D.J."/>
            <person name="Salamov A."/>
            <person name="Bork P."/>
            <person name="Lim W.A."/>
            <person name="Manning G."/>
            <person name="Miller W.T."/>
            <person name="McGinnis W."/>
            <person name="Shapiro H."/>
            <person name="Tjian R."/>
            <person name="Grigoriev I.V."/>
            <person name="Rokhsar D."/>
        </authorList>
    </citation>
    <scope>NUCLEOTIDE SEQUENCE [LARGE SCALE GENOMIC DNA]</scope>
    <source>
        <strain evidence="6">MX1 / ATCC 50154</strain>
    </source>
</reference>
<keyword evidence="1" id="KW-0677">Repeat</keyword>
<evidence type="ECO:0000313" key="5">
    <source>
        <dbReference type="EMBL" id="EDQ84255.1"/>
    </source>
</evidence>
<dbReference type="InterPro" id="IPR036770">
    <property type="entry name" value="Ankyrin_rpt-contain_sf"/>
</dbReference>
<feature type="repeat" description="ANK" evidence="3">
    <location>
        <begin position="92"/>
        <end position="124"/>
    </location>
</feature>
<dbReference type="PRINTS" id="PR01415">
    <property type="entry name" value="ANKYRIN"/>
</dbReference>
<evidence type="ECO:0000256" key="2">
    <source>
        <dbReference type="ARBA" id="ARBA00023043"/>
    </source>
</evidence>
<dbReference type="PROSITE" id="PS50297">
    <property type="entry name" value="ANK_REP_REGION"/>
    <property type="match status" value="2"/>
</dbReference>
<dbReference type="SUPFAM" id="SSF48403">
    <property type="entry name" value="Ankyrin repeat"/>
    <property type="match status" value="1"/>
</dbReference>
<evidence type="ECO:0000256" key="1">
    <source>
        <dbReference type="ARBA" id="ARBA00022737"/>
    </source>
</evidence>
<dbReference type="EMBL" id="CH991592">
    <property type="protein sequence ID" value="EDQ84255.1"/>
    <property type="molecule type" value="Genomic_DNA"/>
</dbReference>
<dbReference type="InterPro" id="IPR051637">
    <property type="entry name" value="Ank_repeat_dom-contain_49"/>
</dbReference>
<organism evidence="5 6">
    <name type="scientific">Monosiga brevicollis</name>
    <name type="common">Choanoflagellate</name>
    <dbReference type="NCBI Taxonomy" id="81824"/>
    <lineage>
        <taxon>Eukaryota</taxon>
        <taxon>Choanoflagellata</taxon>
        <taxon>Craspedida</taxon>
        <taxon>Salpingoecidae</taxon>
        <taxon>Monosiga</taxon>
    </lineage>
</organism>
<dbReference type="KEGG" id="mbr:MONBRDRAFT_30437"/>
<protein>
    <recommendedName>
        <fullName evidence="7">PARP</fullName>
    </recommendedName>
</protein>
<dbReference type="Gene3D" id="3.90.228.10">
    <property type="match status" value="1"/>
</dbReference>